<evidence type="ECO:0000313" key="2">
    <source>
        <dbReference type="EMBL" id="KAG2178037.1"/>
    </source>
</evidence>
<feature type="domain" description="Alpha-ketoglutarate-dependent dioxygenase AlkB-like" evidence="1">
    <location>
        <begin position="23"/>
        <end position="110"/>
    </location>
</feature>
<dbReference type="OrthoDB" id="28127at2759"/>
<keyword evidence="3" id="KW-1185">Reference proteome</keyword>
<reference evidence="2" key="1">
    <citation type="submission" date="2020-12" db="EMBL/GenBank/DDBJ databases">
        <title>Metabolic potential, ecology and presence of endohyphal bacteria is reflected in genomic diversity of Mucoromycotina.</title>
        <authorList>
            <person name="Muszewska A."/>
            <person name="Okrasinska A."/>
            <person name="Steczkiewicz K."/>
            <person name="Drgas O."/>
            <person name="Orlowska M."/>
            <person name="Perlinska-Lenart U."/>
            <person name="Aleksandrzak-Piekarczyk T."/>
            <person name="Szatraj K."/>
            <person name="Zielenkiewicz U."/>
            <person name="Pilsyk S."/>
            <person name="Malc E."/>
            <person name="Mieczkowski P."/>
            <person name="Kruszewska J.S."/>
            <person name="Biernat P."/>
            <person name="Pawlowska J."/>
        </authorList>
    </citation>
    <scope>NUCLEOTIDE SEQUENCE</scope>
    <source>
        <strain evidence="2">WA0000067209</strain>
    </source>
</reference>
<gene>
    <name evidence="2" type="ORF">INT43_003290</name>
</gene>
<sequence>MMEASESKTCSLNFSLCVDLHSTGEIKAHVDNVEYSGSVVAGLCLLSPAIMKLRHKDDPNNQLDVLLDPGTFYIQRDSVRYAFTHEITLDNSVWNGEQIDRGRRISLLFR</sequence>
<dbReference type="AlphaFoldDB" id="A0A8H7PPY5"/>
<proteinExistence type="predicted"/>
<organism evidence="2 3">
    <name type="scientific">Mortierella isabellina</name>
    <name type="common">Filamentous fungus</name>
    <name type="synonym">Umbelopsis isabellina</name>
    <dbReference type="NCBI Taxonomy" id="91625"/>
    <lineage>
        <taxon>Eukaryota</taxon>
        <taxon>Fungi</taxon>
        <taxon>Fungi incertae sedis</taxon>
        <taxon>Mucoromycota</taxon>
        <taxon>Mucoromycotina</taxon>
        <taxon>Umbelopsidomycetes</taxon>
        <taxon>Umbelopsidales</taxon>
        <taxon>Umbelopsidaceae</taxon>
        <taxon>Umbelopsis</taxon>
    </lineage>
</organism>
<name>A0A8H7PPY5_MORIS</name>
<feature type="non-terminal residue" evidence="2">
    <location>
        <position position="1"/>
    </location>
</feature>
<dbReference type="GO" id="GO:0006631">
    <property type="term" value="P:fatty acid metabolic process"/>
    <property type="evidence" value="ECO:0007669"/>
    <property type="project" value="TreeGrafter"/>
</dbReference>
<dbReference type="InterPro" id="IPR032870">
    <property type="entry name" value="ALKBH7-like"/>
</dbReference>
<protein>
    <recommendedName>
        <fullName evidence="1">Alpha-ketoglutarate-dependent dioxygenase AlkB-like domain-containing protein</fullName>
    </recommendedName>
</protein>
<dbReference type="InterPro" id="IPR027450">
    <property type="entry name" value="AlkB-like"/>
</dbReference>
<evidence type="ECO:0000313" key="3">
    <source>
        <dbReference type="Proteomes" id="UP000654370"/>
    </source>
</evidence>
<dbReference type="InterPro" id="IPR037151">
    <property type="entry name" value="AlkB-like_sf"/>
</dbReference>
<dbReference type="Pfam" id="PF13532">
    <property type="entry name" value="2OG-FeII_Oxy_2"/>
    <property type="match status" value="1"/>
</dbReference>
<dbReference type="PANTHER" id="PTHR21052">
    <property type="entry name" value="SPERMATOGENESIS ASSOCIATED 11-RELATED"/>
    <property type="match status" value="1"/>
</dbReference>
<dbReference type="GO" id="GO:0005759">
    <property type="term" value="C:mitochondrial matrix"/>
    <property type="evidence" value="ECO:0007669"/>
    <property type="project" value="TreeGrafter"/>
</dbReference>
<accession>A0A8H7PPY5</accession>
<dbReference type="SUPFAM" id="SSF51197">
    <property type="entry name" value="Clavaminate synthase-like"/>
    <property type="match status" value="1"/>
</dbReference>
<dbReference type="PANTHER" id="PTHR21052:SF0">
    <property type="entry name" value="ALPHA-KETOGLUTARATE-DEPENDENT DIOXYGENASE ALKB HOMOLOG 7, MITOCHONDRIAL"/>
    <property type="match status" value="1"/>
</dbReference>
<dbReference type="EMBL" id="JAEPQZ010000008">
    <property type="protein sequence ID" value="KAG2178037.1"/>
    <property type="molecule type" value="Genomic_DNA"/>
</dbReference>
<dbReference type="Gene3D" id="2.60.120.590">
    <property type="entry name" value="Alpha-ketoglutarate-dependent dioxygenase AlkB-like"/>
    <property type="match status" value="1"/>
</dbReference>
<dbReference type="Proteomes" id="UP000654370">
    <property type="component" value="Unassembled WGS sequence"/>
</dbReference>
<evidence type="ECO:0000259" key="1">
    <source>
        <dbReference type="Pfam" id="PF13532"/>
    </source>
</evidence>
<comment type="caution">
    <text evidence="2">The sequence shown here is derived from an EMBL/GenBank/DDBJ whole genome shotgun (WGS) entry which is preliminary data.</text>
</comment>
<dbReference type="GO" id="GO:0006974">
    <property type="term" value="P:DNA damage response"/>
    <property type="evidence" value="ECO:0007669"/>
    <property type="project" value="InterPro"/>
</dbReference>